<dbReference type="InterPro" id="IPR013083">
    <property type="entry name" value="Znf_RING/FYVE/PHD"/>
</dbReference>
<evidence type="ECO:0000256" key="1">
    <source>
        <dbReference type="ARBA" id="ARBA00022723"/>
    </source>
</evidence>
<feature type="compositionally biased region" description="Polar residues" evidence="5">
    <location>
        <begin position="348"/>
        <end position="363"/>
    </location>
</feature>
<dbReference type="STRING" id="2769.R7QS17"/>
<dbReference type="GO" id="GO:0008270">
    <property type="term" value="F:zinc ion binding"/>
    <property type="evidence" value="ECO:0007669"/>
    <property type="project" value="UniProtKB-KW"/>
</dbReference>
<feature type="region of interest" description="Disordered" evidence="5">
    <location>
        <begin position="184"/>
        <end position="230"/>
    </location>
</feature>
<reference evidence="8" key="1">
    <citation type="journal article" date="2013" name="Proc. Natl. Acad. Sci. U.S.A.">
        <title>Genome structure and metabolic features in the red seaweed Chondrus crispus shed light on evolution of the Archaeplastida.</title>
        <authorList>
            <person name="Collen J."/>
            <person name="Porcel B."/>
            <person name="Carre W."/>
            <person name="Ball S.G."/>
            <person name="Chaparro C."/>
            <person name="Tonon T."/>
            <person name="Barbeyron T."/>
            <person name="Michel G."/>
            <person name="Noel B."/>
            <person name="Valentin K."/>
            <person name="Elias M."/>
            <person name="Artiguenave F."/>
            <person name="Arun A."/>
            <person name="Aury J.M."/>
            <person name="Barbosa-Neto J.F."/>
            <person name="Bothwell J.H."/>
            <person name="Bouget F.Y."/>
            <person name="Brillet L."/>
            <person name="Cabello-Hurtado F."/>
            <person name="Capella-Gutierrez S."/>
            <person name="Charrier B."/>
            <person name="Cladiere L."/>
            <person name="Cock J.M."/>
            <person name="Coelho S.M."/>
            <person name="Colleoni C."/>
            <person name="Czjzek M."/>
            <person name="Da Silva C."/>
            <person name="Delage L."/>
            <person name="Denoeud F."/>
            <person name="Deschamps P."/>
            <person name="Dittami S.M."/>
            <person name="Gabaldon T."/>
            <person name="Gachon C.M."/>
            <person name="Groisillier A."/>
            <person name="Herve C."/>
            <person name="Jabbari K."/>
            <person name="Katinka M."/>
            <person name="Kloareg B."/>
            <person name="Kowalczyk N."/>
            <person name="Labadie K."/>
            <person name="Leblanc C."/>
            <person name="Lopez P.J."/>
            <person name="McLachlan D.H."/>
            <person name="Meslet-Cladiere L."/>
            <person name="Moustafa A."/>
            <person name="Nehr Z."/>
            <person name="Nyvall Collen P."/>
            <person name="Panaud O."/>
            <person name="Partensky F."/>
            <person name="Poulain J."/>
            <person name="Rensing S.A."/>
            <person name="Rousvoal S."/>
            <person name="Samson G."/>
            <person name="Symeonidi A."/>
            <person name="Weissenbach J."/>
            <person name="Zambounis A."/>
            <person name="Wincker P."/>
            <person name="Boyen C."/>
        </authorList>
    </citation>
    <scope>NUCLEOTIDE SEQUENCE [LARGE SCALE GENOMIC DNA]</scope>
    <source>
        <strain evidence="8">cv. Stackhouse</strain>
    </source>
</reference>
<feature type="domain" description="RING-type" evidence="6">
    <location>
        <begin position="590"/>
        <end position="631"/>
    </location>
</feature>
<dbReference type="PANTHER" id="PTHR45931">
    <property type="entry name" value="SI:CH211-59O9.10"/>
    <property type="match status" value="1"/>
</dbReference>
<dbReference type="AlphaFoldDB" id="R7QS17"/>
<evidence type="ECO:0000256" key="4">
    <source>
        <dbReference type="PROSITE-ProRule" id="PRU00175"/>
    </source>
</evidence>
<dbReference type="InterPro" id="IPR001841">
    <property type="entry name" value="Znf_RING"/>
</dbReference>
<evidence type="ECO:0000313" key="7">
    <source>
        <dbReference type="EMBL" id="CDF40180.1"/>
    </source>
</evidence>
<dbReference type="GO" id="GO:0061630">
    <property type="term" value="F:ubiquitin protein ligase activity"/>
    <property type="evidence" value="ECO:0007669"/>
    <property type="project" value="TreeGrafter"/>
</dbReference>
<proteinExistence type="predicted"/>
<feature type="region of interest" description="Disordered" evidence="5">
    <location>
        <begin position="242"/>
        <end position="269"/>
    </location>
</feature>
<dbReference type="KEGG" id="ccp:CHC_T00007036001"/>
<evidence type="ECO:0000256" key="2">
    <source>
        <dbReference type="ARBA" id="ARBA00022771"/>
    </source>
</evidence>
<dbReference type="Gramene" id="CDF40180">
    <property type="protein sequence ID" value="CDF40180"/>
    <property type="gene ID" value="CHC_T00007036001"/>
</dbReference>
<organism evidence="7 8">
    <name type="scientific">Chondrus crispus</name>
    <name type="common">Carrageen Irish moss</name>
    <name type="synonym">Polymorpha crispa</name>
    <dbReference type="NCBI Taxonomy" id="2769"/>
    <lineage>
        <taxon>Eukaryota</taxon>
        <taxon>Rhodophyta</taxon>
        <taxon>Florideophyceae</taxon>
        <taxon>Rhodymeniophycidae</taxon>
        <taxon>Gigartinales</taxon>
        <taxon>Gigartinaceae</taxon>
        <taxon>Chondrus</taxon>
    </lineage>
</organism>
<keyword evidence="1" id="KW-0479">Metal-binding</keyword>
<feature type="compositionally biased region" description="Low complexity" evidence="5">
    <location>
        <begin position="11"/>
        <end position="34"/>
    </location>
</feature>
<dbReference type="SUPFAM" id="SSF57850">
    <property type="entry name" value="RING/U-box"/>
    <property type="match status" value="1"/>
</dbReference>
<dbReference type="PROSITE" id="PS50089">
    <property type="entry name" value="ZF_RING_2"/>
    <property type="match status" value="1"/>
</dbReference>
<dbReference type="GeneID" id="17318171"/>
<dbReference type="GO" id="GO:0006511">
    <property type="term" value="P:ubiquitin-dependent protein catabolic process"/>
    <property type="evidence" value="ECO:0007669"/>
    <property type="project" value="TreeGrafter"/>
</dbReference>
<feature type="region of interest" description="Disordered" evidence="5">
    <location>
        <begin position="493"/>
        <end position="526"/>
    </location>
</feature>
<dbReference type="EMBL" id="HG002134">
    <property type="protein sequence ID" value="CDF40180.1"/>
    <property type="molecule type" value="Genomic_DNA"/>
</dbReference>
<evidence type="ECO:0000313" key="8">
    <source>
        <dbReference type="Proteomes" id="UP000012073"/>
    </source>
</evidence>
<name>R7QS17_CHOCR</name>
<accession>R7QS17</accession>
<evidence type="ECO:0000256" key="5">
    <source>
        <dbReference type="SAM" id="MobiDB-lite"/>
    </source>
</evidence>
<feature type="region of interest" description="Disordered" evidence="5">
    <location>
        <begin position="343"/>
        <end position="376"/>
    </location>
</feature>
<dbReference type="Pfam" id="PF13639">
    <property type="entry name" value="zf-RING_2"/>
    <property type="match status" value="1"/>
</dbReference>
<dbReference type="Gene3D" id="3.30.40.10">
    <property type="entry name" value="Zinc/RING finger domain, C3HC4 (zinc finger)"/>
    <property type="match status" value="1"/>
</dbReference>
<gene>
    <name evidence="7" type="ORF">CHC_T00007036001</name>
</gene>
<keyword evidence="8" id="KW-1185">Reference proteome</keyword>
<evidence type="ECO:0000259" key="6">
    <source>
        <dbReference type="PROSITE" id="PS50089"/>
    </source>
</evidence>
<feature type="region of interest" description="Disordered" evidence="5">
    <location>
        <begin position="1"/>
        <end position="117"/>
    </location>
</feature>
<feature type="region of interest" description="Disordered" evidence="5">
    <location>
        <begin position="420"/>
        <end position="450"/>
    </location>
</feature>
<dbReference type="OrthoDB" id="5692at2759"/>
<feature type="compositionally biased region" description="Low complexity" evidence="5">
    <location>
        <begin position="249"/>
        <end position="269"/>
    </location>
</feature>
<dbReference type="Proteomes" id="UP000012073">
    <property type="component" value="Unassembled WGS sequence"/>
</dbReference>
<evidence type="ECO:0000256" key="3">
    <source>
        <dbReference type="ARBA" id="ARBA00022833"/>
    </source>
</evidence>
<keyword evidence="2 4" id="KW-0863">Zinc-finger</keyword>
<feature type="compositionally biased region" description="Low complexity" evidence="5">
    <location>
        <begin position="364"/>
        <end position="375"/>
    </location>
</feature>
<dbReference type="SMART" id="SM00184">
    <property type="entry name" value="RING"/>
    <property type="match status" value="1"/>
</dbReference>
<sequence length="648" mass="71270">MPWHPWPLEGPAAQPQPQLQPHFPAAPSLSPLSPFDGVVLLDNSPAASPHVTPEPRRAPSREAADVILLDTPPQQPAHPFPETILIEDSPRKRRRRDSGASSPMPPLSPPEITSPVIVVDDDDARSIPQPRRTPTFYQDSTASIAGYRAHRRRVARRTGPMPLPRRSFIAPDDVIATAAAGPRLRPLASPHDSYAVPTPSSHPAGPAALPPVSPRRSMPRIPSHRPGPALRQYDSATRAQMPPVNLANPRQAAPTLTARTRPRRASPSPNQFDFFPALDIFSNSNSQLSDPPMIASMTASLGPPETDWHDTAYDLPTTLTGASSDLQFERRLPAFYHAIHTFEESPQRPISDTSQSASSTVPLSNSNAAGPSPASVRASLRSADYRHRAARHIAVRAMQQSALRPQRSYGGLAARGLSHTNRSLGAAGPSELQSRLPGASSTRNSVESGVRHAIREVRNASYLLETTDSARNRRRGTRSRSVETRSTLGFDFLREGHASDSAGRPRRSNDPFISRRGRGRRGSQSPFFASHHTVPFVATVEWALQGDRLDYENLIRLDEQLMRDKNRADTSQIDSLPMQKATTADKEIRCCVCMCDVEEGEELRVLPCSHKYHKKCIDEWLTYNGCCPVDKKRIAPPRSRRRCPAHSG</sequence>
<dbReference type="RefSeq" id="XP_005710474.1">
    <property type="nucleotide sequence ID" value="XM_005710417.1"/>
</dbReference>
<dbReference type="GO" id="GO:0005634">
    <property type="term" value="C:nucleus"/>
    <property type="evidence" value="ECO:0007669"/>
    <property type="project" value="TreeGrafter"/>
</dbReference>
<dbReference type="InterPro" id="IPR051834">
    <property type="entry name" value="RING_finger_E3_ligase"/>
</dbReference>
<feature type="compositionally biased region" description="Basic and acidic residues" evidence="5">
    <location>
        <begin position="53"/>
        <end position="64"/>
    </location>
</feature>
<dbReference type="PANTHER" id="PTHR45931:SF23">
    <property type="entry name" value="OS12G0134500 PROTEIN"/>
    <property type="match status" value="1"/>
</dbReference>
<keyword evidence="3" id="KW-0862">Zinc</keyword>
<protein>
    <recommendedName>
        <fullName evidence="6">RING-type domain-containing protein</fullName>
    </recommendedName>
</protein>